<evidence type="ECO:0000313" key="6">
    <source>
        <dbReference type="Proteomes" id="UP000078561"/>
    </source>
</evidence>
<dbReference type="Proteomes" id="UP000078561">
    <property type="component" value="Unassembled WGS sequence"/>
</dbReference>
<dbReference type="OrthoDB" id="6513042at2759"/>
<dbReference type="Pfam" id="PF13086">
    <property type="entry name" value="AAA_11"/>
    <property type="match status" value="1"/>
</dbReference>
<name>A0A168P060_ABSGL</name>
<feature type="domain" description="DNA2/NAM7 helicase helicase" evidence="3">
    <location>
        <begin position="835"/>
        <end position="932"/>
    </location>
</feature>
<feature type="domain" description="DNA2/NAM7 helicase-like C-terminal" evidence="4">
    <location>
        <begin position="945"/>
        <end position="1117"/>
    </location>
</feature>
<reference evidence="5" key="1">
    <citation type="submission" date="2016-04" db="EMBL/GenBank/DDBJ databases">
        <authorList>
            <person name="Evans L.H."/>
            <person name="Alamgir A."/>
            <person name="Owens N."/>
            <person name="Weber N.D."/>
            <person name="Virtaneva K."/>
            <person name="Barbian K."/>
            <person name="Babar A."/>
            <person name="Rosenke K."/>
        </authorList>
    </citation>
    <scope>NUCLEOTIDE SEQUENCE [LARGE SCALE GENOMIC DNA]</scope>
    <source>
        <strain evidence="5">CBS 101.48</strain>
    </source>
</reference>
<feature type="compositionally biased region" description="Pro residues" evidence="1">
    <location>
        <begin position="107"/>
        <end position="117"/>
    </location>
</feature>
<dbReference type="OMA" id="KKFKTWQ"/>
<dbReference type="InParanoid" id="A0A168P060"/>
<dbReference type="InterPro" id="IPR041679">
    <property type="entry name" value="DNA2/NAM7-like_C"/>
</dbReference>
<feature type="region of interest" description="Disordered" evidence="1">
    <location>
        <begin position="243"/>
        <end position="452"/>
    </location>
</feature>
<dbReference type="CDD" id="cd18808">
    <property type="entry name" value="SF1_C_Upf1"/>
    <property type="match status" value="1"/>
</dbReference>
<feature type="compositionally biased region" description="Low complexity" evidence="1">
    <location>
        <begin position="378"/>
        <end position="394"/>
    </location>
</feature>
<feature type="domain" description="5'-3' DNA helicase ZGRF1-like N-terminal" evidence="2">
    <location>
        <begin position="10"/>
        <end position="78"/>
    </location>
</feature>
<feature type="compositionally biased region" description="Low complexity" evidence="1">
    <location>
        <begin position="335"/>
        <end position="345"/>
    </location>
</feature>
<feature type="compositionally biased region" description="Low complexity" evidence="1">
    <location>
        <begin position="437"/>
        <end position="447"/>
    </location>
</feature>
<dbReference type="EMBL" id="LT553527">
    <property type="protein sequence ID" value="SAM01535.1"/>
    <property type="molecule type" value="Genomic_DNA"/>
</dbReference>
<dbReference type="InterPro" id="IPR047187">
    <property type="entry name" value="SF1_C_Upf1"/>
</dbReference>
<dbReference type="InterPro" id="IPR041677">
    <property type="entry name" value="DNA2/NAM7_AAA_11"/>
</dbReference>
<dbReference type="InterPro" id="IPR018838">
    <property type="entry name" value="ZGRF1-like_N"/>
</dbReference>
<dbReference type="STRING" id="4829.A0A168P060"/>
<feature type="compositionally biased region" description="Low complexity" evidence="1">
    <location>
        <begin position="86"/>
        <end position="106"/>
    </location>
</feature>
<dbReference type="AlphaFoldDB" id="A0A168P060"/>
<evidence type="ECO:0000256" key="1">
    <source>
        <dbReference type="SAM" id="MobiDB-lite"/>
    </source>
</evidence>
<accession>A0A168P060</accession>
<dbReference type="Gene3D" id="3.40.50.300">
    <property type="entry name" value="P-loop containing nucleotide triphosphate hydrolases"/>
    <property type="match status" value="2"/>
</dbReference>
<feature type="compositionally biased region" description="Pro residues" evidence="1">
    <location>
        <begin position="266"/>
        <end position="276"/>
    </location>
</feature>
<dbReference type="GO" id="GO:0004386">
    <property type="term" value="F:helicase activity"/>
    <property type="evidence" value="ECO:0007669"/>
    <property type="project" value="InterPro"/>
</dbReference>
<dbReference type="Pfam" id="PF10382">
    <property type="entry name" value="ZGRF1-like_N"/>
    <property type="match status" value="1"/>
</dbReference>
<evidence type="ECO:0000259" key="3">
    <source>
        <dbReference type="Pfam" id="PF13086"/>
    </source>
</evidence>
<evidence type="ECO:0000313" key="5">
    <source>
        <dbReference type="EMBL" id="SAM01535.1"/>
    </source>
</evidence>
<dbReference type="SUPFAM" id="SSF52540">
    <property type="entry name" value="P-loop containing nucleoside triphosphate hydrolases"/>
    <property type="match status" value="1"/>
</dbReference>
<feature type="compositionally biased region" description="Polar residues" evidence="1">
    <location>
        <begin position="148"/>
        <end position="160"/>
    </location>
</feature>
<gene>
    <name evidence="5" type="primary">ABSGL_07276.1 scaffold 8717</name>
</gene>
<feature type="compositionally biased region" description="Polar residues" evidence="1">
    <location>
        <begin position="246"/>
        <end position="264"/>
    </location>
</feature>
<organism evidence="5">
    <name type="scientific">Absidia glauca</name>
    <name type="common">Pin mould</name>
    <dbReference type="NCBI Taxonomy" id="4829"/>
    <lineage>
        <taxon>Eukaryota</taxon>
        <taxon>Fungi</taxon>
        <taxon>Fungi incertae sedis</taxon>
        <taxon>Mucoromycota</taxon>
        <taxon>Mucoromycotina</taxon>
        <taxon>Mucoromycetes</taxon>
        <taxon>Mucorales</taxon>
        <taxon>Cunninghamellaceae</taxon>
        <taxon>Absidia</taxon>
    </lineage>
</organism>
<dbReference type="PANTHER" id="PTHR10887">
    <property type="entry name" value="DNA2/NAM7 HELICASE FAMILY"/>
    <property type="match status" value="1"/>
</dbReference>
<evidence type="ECO:0008006" key="7">
    <source>
        <dbReference type="Google" id="ProtNLM"/>
    </source>
</evidence>
<sequence length="1157" mass="128204">MADQRNTTFQFSVLFTAQKLKKHKTWQDGTITYHSLNRKIVLMDQKGYNIDRKFSRTGAPDVGDEIEFDLHIVTVESALLDETMFQQQQQQRQQDSHSSSTTVSNPSRPPVSAPQPPRTTQGNQPYNLAERTSGVDKDYRLARRRLQRNTIGSNQPNLTQPRIKPGSAAAQYRTANQQAETQLSANDHQPVEHQSNESEPLMTSAYEPTQPINELHQPLAQVPTMPSISNKIPLAASIDTPMARPSLSNSITVGAPNSSTTTLSAPRPPTRKPPPQSVDLQQQPIPDSALQSVPQPGKSSIEPPKARFPPTTTTPPPHATPNTTLQSVPLPGRPSIPSTTTTAPPQLTPELDHTKRKPSNETNMGPPKRVRVGLSKRTGQSASTSLASSASLGANESPRAIPPPPSNTPGPAASPSSRATFMPASRVVVDEQDDRSPSSTSSSALAPTQPPKQFKVPYADGISVPLVLQFPTMERTTAVMKTKQMPKRTKVAPIHFTNPAQYKDAFKRMIHEHLQIMLLNNALHFYFHLPSAKNNLELYFRQKGLSFYQNCRLRRSIAGSTFSLSVRNREQASKYGKDDVWVVSKTLALDASTTFLARSTFYGPSSGGAIEIECITPRDTRVAGAMASEQTSIFALRTISVGSEFMMLDTLDAPLERLPLMPHILKSSKRKKQPELHKPKLAAIKLTAYDNIDVKKKLDDTARMYNLNVDQERVLRAVAKSVIVSPGWSEEAEEPITLVHGVFGSGKSFLAAVLIIFIREVIDSANRHREPEDQIDFRIMICCFTNVAVDRILTILVKLGFDEFVRIGSLKKISKNLLPYTIKAKLSGNEELKELEQMLDDPQNNDEETDNIANAIQRFRRCENMLELNKSDVVGTTCTASCFDIFSDSTFPFILMDECSQVMEPMSMVPIVRFQSSKMVMIGDPKQLPPTIPTQADERSLGLGLDKPLFSRLVEMGTEPIMLRTQYRCHPRISSISSKLFYDRQLMDGANVETSPPLINGLPPLVFVDVLGNEQKSVGNSFWNQDEVAIAARTLKGLSELGVPPSDIGVISLYKEQADKIQKHLAADVNGNSAKNIQEIIILSTVRTSSSGFIDKHPRVNVALTRARRHLIILGSDQLLRSNEVWSTIIKECQDNTMPMHEFTRYLSTLPPLNPVP</sequence>
<proteinExistence type="predicted"/>
<keyword evidence="6" id="KW-1185">Reference proteome</keyword>
<feature type="region of interest" description="Disordered" evidence="1">
    <location>
        <begin position="85"/>
        <end position="200"/>
    </location>
</feature>
<feature type="compositionally biased region" description="Polar residues" evidence="1">
    <location>
        <begin position="173"/>
        <end position="187"/>
    </location>
</feature>
<dbReference type="InterPro" id="IPR027417">
    <property type="entry name" value="P-loop_NTPase"/>
</dbReference>
<evidence type="ECO:0000259" key="2">
    <source>
        <dbReference type="Pfam" id="PF10382"/>
    </source>
</evidence>
<feature type="compositionally biased region" description="Polar residues" evidence="1">
    <location>
        <begin position="278"/>
        <end position="298"/>
    </location>
</feature>
<evidence type="ECO:0000259" key="4">
    <source>
        <dbReference type="Pfam" id="PF13087"/>
    </source>
</evidence>
<dbReference type="InterPro" id="IPR045055">
    <property type="entry name" value="DNA2/NAM7-like"/>
</dbReference>
<protein>
    <recommendedName>
        <fullName evidence="7">DUF2439 domain-containing protein</fullName>
    </recommendedName>
</protein>
<dbReference type="Pfam" id="PF13087">
    <property type="entry name" value="AAA_12"/>
    <property type="match status" value="1"/>
</dbReference>
<dbReference type="PANTHER" id="PTHR10887:SF518">
    <property type="entry name" value="RNA HELICASE NONSENSE MRNA REDUCING FACTOR"/>
    <property type="match status" value="1"/>
</dbReference>